<gene>
    <name evidence="2" type="ORF">JAO82_04810</name>
</gene>
<evidence type="ECO:0000256" key="1">
    <source>
        <dbReference type="SAM" id="Phobius"/>
    </source>
</evidence>
<evidence type="ECO:0000313" key="3">
    <source>
        <dbReference type="Proteomes" id="UP000613255"/>
    </source>
</evidence>
<feature type="transmembrane region" description="Helical" evidence="1">
    <location>
        <begin position="12"/>
        <end position="34"/>
    </location>
</feature>
<dbReference type="AlphaFoldDB" id="A0A934HS41"/>
<proteinExistence type="predicted"/>
<organism evidence="2 3">
    <name type="scientific">Pontibaca salina</name>
    <dbReference type="NCBI Taxonomy" id="2795731"/>
    <lineage>
        <taxon>Bacteria</taxon>
        <taxon>Pseudomonadati</taxon>
        <taxon>Pseudomonadota</taxon>
        <taxon>Alphaproteobacteria</taxon>
        <taxon>Rhodobacterales</taxon>
        <taxon>Roseobacteraceae</taxon>
        <taxon>Pontibaca</taxon>
    </lineage>
</organism>
<accession>A0A934HS41</accession>
<dbReference type="EMBL" id="JAEIJD010000002">
    <property type="protein sequence ID" value="MBI6629198.1"/>
    <property type="molecule type" value="Genomic_DNA"/>
</dbReference>
<dbReference type="Proteomes" id="UP000613255">
    <property type="component" value="Unassembled WGS sequence"/>
</dbReference>
<comment type="caution">
    <text evidence="2">The sequence shown here is derived from an EMBL/GenBank/DDBJ whole genome shotgun (WGS) entry which is preliminary data.</text>
</comment>
<keyword evidence="1" id="KW-0472">Membrane</keyword>
<evidence type="ECO:0000313" key="2">
    <source>
        <dbReference type="EMBL" id="MBI6629198.1"/>
    </source>
</evidence>
<keyword evidence="3" id="KW-1185">Reference proteome</keyword>
<sequence>MADPNRPSSSGNTALAFILGGVVVALLVLAWFIFGGSLPGADEPDVKIEVPGVGSIEGEAESAN</sequence>
<keyword evidence="1" id="KW-0812">Transmembrane</keyword>
<reference evidence="2" key="1">
    <citation type="submission" date="2020-12" db="EMBL/GenBank/DDBJ databases">
        <title>Pontibaca salina gen. nov., sp. nov., isolated from marine sediment.</title>
        <authorList>
            <person name="Bo J."/>
            <person name="Wang S."/>
            <person name="Song X."/>
            <person name="Du Z."/>
        </authorList>
    </citation>
    <scope>NUCLEOTIDE SEQUENCE</scope>
    <source>
        <strain evidence="2">S1109L</strain>
    </source>
</reference>
<keyword evidence="1" id="KW-1133">Transmembrane helix</keyword>
<dbReference type="RefSeq" id="WP_198685194.1">
    <property type="nucleotide sequence ID" value="NZ_JAEIJD010000002.1"/>
</dbReference>
<name>A0A934HS41_9RHOB</name>
<protein>
    <submittedName>
        <fullName evidence="2">Uncharacterized protein</fullName>
    </submittedName>
</protein>